<evidence type="ECO:0000256" key="1">
    <source>
        <dbReference type="SAM" id="SignalP"/>
    </source>
</evidence>
<feature type="chain" id="PRO_5019717138" evidence="1">
    <location>
        <begin position="32"/>
        <end position="196"/>
    </location>
</feature>
<dbReference type="OrthoDB" id="6198507at2"/>
<evidence type="ECO:0000313" key="2">
    <source>
        <dbReference type="EMBL" id="RLK47157.1"/>
    </source>
</evidence>
<protein>
    <submittedName>
        <fullName evidence="2">Uncharacterized protein DUF4390</fullName>
    </submittedName>
</protein>
<feature type="signal peptide" evidence="1">
    <location>
        <begin position="1"/>
        <end position="31"/>
    </location>
</feature>
<evidence type="ECO:0000313" key="3">
    <source>
        <dbReference type="Proteomes" id="UP000275461"/>
    </source>
</evidence>
<dbReference type="Pfam" id="PF14334">
    <property type="entry name" value="DUF4390"/>
    <property type="match status" value="1"/>
</dbReference>
<dbReference type="Proteomes" id="UP000275461">
    <property type="component" value="Unassembled WGS sequence"/>
</dbReference>
<sequence>MTIRRHRATLPAARVWLWLLLCLVWIAPALADDAPAFAIEEAGLTLDDEAYWLDARMHLKFSGEAEAALDNGVPLTIELRLEVLQPRWWWWDAEVAEFSNRYRIRYHALSRRFVLTDMNSGESRSFSRLDPLLQALSEVKGLMVMPESALSPGETYQARLRVRLDTDALPQPLQAVAYMSPQWRLQSDWYTWQVEP</sequence>
<dbReference type="RefSeq" id="WP_121442980.1">
    <property type="nucleotide sequence ID" value="NZ_RCDA01000004.1"/>
</dbReference>
<organism evidence="2 3">
    <name type="scientific">Alkalispirillum mobile</name>
    <dbReference type="NCBI Taxonomy" id="85925"/>
    <lineage>
        <taxon>Bacteria</taxon>
        <taxon>Pseudomonadati</taxon>
        <taxon>Pseudomonadota</taxon>
        <taxon>Gammaproteobacteria</taxon>
        <taxon>Chromatiales</taxon>
        <taxon>Ectothiorhodospiraceae</taxon>
        <taxon>Alkalispirillum</taxon>
    </lineage>
</organism>
<reference evidence="2 3" key="1">
    <citation type="submission" date="2018-10" db="EMBL/GenBank/DDBJ databases">
        <title>Genomic Encyclopedia of Type Strains, Phase IV (KMG-IV): sequencing the most valuable type-strain genomes for metagenomic binning, comparative biology and taxonomic classification.</title>
        <authorList>
            <person name="Goeker M."/>
        </authorList>
    </citation>
    <scope>NUCLEOTIDE SEQUENCE [LARGE SCALE GENOMIC DNA]</scope>
    <source>
        <strain evidence="2 3">DSM 12769</strain>
    </source>
</reference>
<dbReference type="EMBL" id="RCDA01000004">
    <property type="protein sequence ID" value="RLK47157.1"/>
    <property type="molecule type" value="Genomic_DNA"/>
</dbReference>
<dbReference type="AlphaFoldDB" id="A0A498BW88"/>
<accession>A0A498BW88</accession>
<keyword evidence="1" id="KW-0732">Signal</keyword>
<dbReference type="InterPro" id="IPR025500">
    <property type="entry name" value="DUF4390"/>
</dbReference>
<gene>
    <name evidence="2" type="ORF">DFR31_2476</name>
</gene>
<proteinExistence type="predicted"/>
<name>A0A498BW88_9GAMM</name>
<keyword evidence="3" id="KW-1185">Reference proteome</keyword>
<comment type="caution">
    <text evidence="2">The sequence shown here is derived from an EMBL/GenBank/DDBJ whole genome shotgun (WGS) entry which is preliminary data.</text>
</comment>